<dbReference type="AlphaFoldDB" id="A0A2S6IFX4"/>
<dbReference type="CDD" id="cd00130">
    <property type="entry name" value="PAS"/>
    <property type="match status" value="1"/>
</dbReference>
<dbReference type="Gene3D" id="3.30.450.40">
    <property type="match status" value="1"/>
</dbReference>
<dbReference type="InterPro" id="IPR029016">
    <property type="entry name" value="GAF-like_dom_sf"/>
</dbReference>
<accession>A0A2S6IFX4</accession>
<dbReference type="RefSeq" id="WP_104433957.1">
    <property type="nucleotide sequence ID" value="NZ_PTJD01000011.1"/>
</dbReference>
<dbReference type="PROSITE" id="PS50112">
    <property type="entry name" value="PAS"/>
    <property type="match status" value="1"/>
</dbReference>
<dbReference type="InterPro" id="IPR035965">
    <property type="entry name" value="PAS-like_dom_sf"/>
</dbReference>
<name>A0A2S6IFX4_9ACTN</name>
<dbReference type="InterPro" id="IPR013656">
    <property type="entry name" value="PAS_4"/>
</dbReference>
<dbReference type="SUPFAM" id="SSF55785">
    <property type="entry name" value="PYP-like sensor domain (PAS domain)"/>
    <property type="match status" value="1"/>
</dbReference>
<evidence type="ECO:0000313" key="3">
    <source>
        <dbReference type="EMBL" id="PPK93115.1"/>
    </source>
</evidence>
<dbReference type="InterPro" id="IPR001932">
    <property type="entry name" value="PPM-type_phosphatase-like_dom"/>
</dbReference>
<dbReference type="Gene3D" id="3.30.450.20">
    <property type="entry name" value="PAS domain"/>
    <property type="match status" value="1"/>
</dbReference>
<protein>
    <submittedName>
        <fullName evidence="3">Serine phosphatase RsbU (Regulator of sigma subunit)</fullName>
    </submittedName>
</protein>
<dbReference type="SUPFAM" id="SSF81606">
    <property type="entry name" value="PP2C-like"/>
    <property type="match status" value="1"/>
</dbReference>
<dbReference type="InterPro" id="IPR000014">
    <property type="entry name" value="PAS"/>
</dbReference>
<evidence type="ECO:0000259" key="2">
    <source>
        <dbReference type="PROSITE" id="PS50112"/>
    </source>
</evidence>
<dbReference type="SMART" id="SM00331">
    <property type="entry name" value="PP2C_SIG"/>
    <property type="match status" value="1"/>
</dbReference>
<dbReference type="PANTHER" id="PTHR43156">
    <property type="entry name" value="STAGE II SPORULATION PROTEIN E-RELATED"/>
    <property type="match status" value="1"/>
</dbReference>
<dbReference type="InterPro" id="IPR036457">
    <property type="entry name" value="PPM-type-like_dom_sf"/>
</dbReference>
<dbReference type="Proteomes" id="UP000239485">
    <property type="component" value="Unassembled WGS sequence"/>
</dbReference>
<dbReference type="Pfam" id="PF07228">
    <property type="entry name" value="SpoIIE"/>
    <property type="match status" value="1"/>
</dbReference>
<evidence type="ECO:0000313" key="4">
    <source>
        <dbReference type="Proteomes" id="UP000239485"/>
    </source>
</evidence>
<proteinExistence type="predicted"/>
<dbReference type="Pfam" id="PF08448">
    <property type="entry name" value="PAS_4"/>
    <property type="match status" value="1"/>
</dbReference>
<dbReference type="SMART" id="SM00091">
    <property type="entry name" value="PAS"/>
    <property type="match status" value="1"/>
</dbReference>
<gene>
    <name evidence="3" type="ORF">CLV92_11132</name>
</gene>
<keyword evidence="4" id="KW-1185">Reference proteome</keyword>
<dbReference type="EMBL" id="PTJD01000011">
    <property type="protein sequence ID" value="PPK93115.1"/>
    <property type="molecule type" value="Genomic_DNA"/>
</dbReference>
<dbReference type="InterPro" id="IPR052016">
    <property type="entry name" value="Bact_Sigma-Reg"/>
</dbReference>
<dbReference type="OrthoDB" id="319881at2"/>
<comment type="caution">
    <text evidence="3">The sequence shown here is derived from an EMBL/GenBank/DDBJ whole genome shotgun (WGS) entry which is preliminary data.</text>
</comment>
<reference evidence="3 4" key="1">
    <citation type="submission" date="2018-02" db="EMBL/GenBank/DDBJ databases">
        <title>Genomic Encyclopedia of Archaeal and Bacterial Type Strains, Phase II (KMG-II): from individual species to whole genera.</title>
        <authorList>
            <person name="Goeker M."/>
        </authorList>
    </citation>
    <scope>NUCLEOTIDE SEQUENCE [LARGE SCALE GENOMIC DNA]</scope>
    <source>
        <strain evidence="3 4">DSM 22857</strain>
    </source>
</reference>
<feature type="domain" description="PAS" evidence="2">
    <location>
        <begin position="10"/>
        <end position="53"/>
    </location>
</feature>
<keyword evidence="1" id="KW-0378">Hydrolase</keyword>
<dbReference type="GO" id="GO:0016791">
    <property type="term" value="F:phosphatase activity"/>
    <property type="evidence" value="ECO:0007669"/>
    <property type="project" value="TreeGrafter"/>
</dbReference>
<dbReference type="PANTHER" id="PTHR43156:SF2">
    <property type="entry name" value="STAGE II SPORULATION PROTEIN E"/>
    <property type="match status" value="1"/>
</dbReference>
<dbReference type="SUPFAM" id="SSF55781">
    <property type="entry name" value="GAF domain-like"/>
    <property type="match status" value="1"/>
</dbReference>
<dbReference type="Gene3D" id="3.60.40.10">
    <property type="entry name" value="PPM-type phosphatase domain"/>
    <property type="match status" value="1"/>
</dbReference>
<organism evidence="3 4">
    <name type="scientific">Kineococcus xinjiangensis</name>
    <dbReference type="NCBI Taxonomy" id="512762"/>
    <lineage>
        <taxon>Bacteria</taxon>
        <taxon>Bacillati</taxon>
        <taxon>Actinomycetota</taxon>
        <taxon>Actinomycetes</taxon>
        <taxon>Kineosporiales</taxon>
        <taxon>Kineosporiaceae</taxon>
        <taxon>Kineococcus</taxon>
    </lineage>
</organism>
<evidence type="ECO:0000256" key="1">
    <source>
        <dbReference type="ARBA" id="ARBA00022801"/>
    </source>
</evidence>
<sequence length="539" mass="54931">MTAAARGSWDAAPCALLTLSADGTVVAANATALRWLGRAPADLVGRAALSDLLTAGGRIYWETHLSPLLHVERRVEEVALELRVPGGRLPVLLTAVAAPAPGAPLEVVHAALVSARERVRYERELLAARSAAERSAARVRALQRVSAALSVAVGVDGVAGALLGTAVAAAGAAAGTVWVADGHGGLRARGSTGEAPGDCPEPAAELLGRGPGGELLPGGGGAVRSGGGRIVVPLRGHTALEGVLSLLPRSGPAAEPLDAEVLAAAGGQGGLALERARLHEHSALVAHELQRSLLRVDPPDDPRYAVATAYRPGVEALEVGGDFYDVFLPGGEPGVLAVVVGDVVGRGLGAAAAMGQLRSAVRAVAGGGTGPGRLLARLDRFVEQVEAAAMSTVAYAELDLATGLLRYACAGHLPPLLLPARGPVRLLWEGRSTPLGAFARHGERVEAQVRLEPGDRVLLCTDGLVERRERGIDVGLELLEAAAARLGRGTEAASVRALTDELLRDERGHDDVCVLLLTWRGPGVGAPHAPAAGAAHAGA</sequence>